<feature type="region of interest" description="Disordered" evidence="4">
    <location>
        <begin position="1"/>
        <end position="22"/>
    </location>
</feature>
<protein>
    <submittedName>
        <fullName evidence="8">ML domain-containing protein</fullName>
    </submittedName>
</protein>
<feature type="domain" description="MD-2-related lipid-recognition" evidence="5">
    <location>
        <begin position="89"/>
        <end position="212"/>
    </location>
</feature>
<dbReference type="FunFam" id="2.60.40.770:FF:000001">
    <property type="entry name" value="NPC intracellular cholesterol transporter 2"/>
    <property type="match status" value="1"/>
</dbReference>
<dbReference type="GO" id="GO:0015918">
    <property type="term" value="P:sterol transport"/>
    <property type="evidence" value="ECO:0007669"/>
    <property type="project" value="InterPro"/>
</dbReference>
<keyword evidence="3" id="KW-0964">Secreted</keyword>
<gene>
    <name evidence="6" type="ORF">SBAD_LOCUS9137</name>
</gene>
<accession>A0A183IZT8</accession>
<name>A0A183IZT8_9BILA</name>
<dbReference type="WBParaSite" id="SBAD_0000946501-mRNA-1">
    <property type="protein sequence ID" value="SBAD_0000946501-mRNA-1"/>
    <property type="gene ID" value="SBAD_0000946501"/>
</dbReference>
<dbReference type="PANTHER" id="PTHR11306:SF68">
    <property type="entry name" value="NPC INTRACELLULAR CHOLESTEROL TRANSPORTER 2"/>
    <property type="match status" value="1"/>
</dbReference>
<sequence length="215" mass="23486">MVRKRRSALRHTLPEKTNHPGNAKAADIAKKSVQWSVAILWASGAVVIAKYSVCPLTMPLKMIQEARCLILVASVCLLIARIVCETIEYKDCGSTNAKIVSMQLSPCDNVSCCSLKRGTSVDVKITFTPEIEVTKLKASMVAIYRGSQIALPLPNRNGCVNSGLVCPLKKNANVTLTERLKVDKAYPKVRAEVRGKLTDQNRKPLVCVAIQVVLV</sequence>
<reference evidence="6 7" key="2">
    <citation type="submission" date="2018-11" db="EMBL/GenBank/DDBJ databases">
        <authorList>
            <consortium name="Pathogen Informatics"/>
        </authorList>
    </citation>
    <scope>NUCLEOTIDE SEQUENCE [LARGE SCALE GENOMIC DNA]</scope>
</reference>
<dbReference type="InterPro" id="IPR039670">
    <property type="entry name" value="NPC2-like"/>
</dbReference>
<dbReference type="GO" id="GO:0005576">
    <property type="term" value="C:extracellular region"/>
    <property type="evidence" value="ECO:0007669"/>
    <property type="project" value="UniProtKB-SubCell"/>
</dbReference>
<evidence type="ECO:0000256" key="2">
    <source>
        <dbReference type="ARBA" id="ARBA00006370"/>
    </source>
</evidence>
<comment type="subcellular location">
    <subcellularLocation>
        <location evidence="1">Secreted</location>
    </subcellularLocation>
</comment>
<dbReference type="EMBL" id="UZAM01012373">
    <property type="protein sequence ID" value="VDP21474.1"/>
    <property type="molecule type" value="Genomic_DNA"/>
</dbReference>
<dbReference type="Proteomes" id="UP000270296">
    <property type="component" value="Unassembled WGS sequence"/>
</dbReference>
<dbReference type="Gene3D" id="2.60.40.770">
    <property type="match status" value="1"/>
</dbReference>
<dbReference type="GO" id="GO:0032934">
    <property type="term" value="F:sterol binding"/>
    <property type="evidence" value="ECO:0007669"/>
    <property type="project" value="InterPro"/>
</dbReference>
<dbReference type="InterPro" id="IPR014756">
    <property type="entry name" value="Ig_E-set"/>
</dbReference>
<evidence type="ECO:0000313" key="6">
    <source>
        <dbReference type="EMBL" id="VDP21474.1"/>
    </source>
</evidence>
<dbReference type="PANTHER" id="PTHR11306">
    <property type="entry name" value="NIEMANN PICK TYPE C2 PROTEIN NPC2-RELATED"/>
    <property type="match status" value="1"/>
</dbReference>
<evidence type="ECO:0000256" key="3">
    <source>
        <dbReference type="ARBA" id="ARBA00022525"/>
    </source>
</evidence>
<reference evidence="8" key="1">
    <citation type="submission" date="2016-06" db="UniProtKB">
        <authorList>
            <consortium name="WormBaseParasite"/>
        </authorList>
    </citation>
    <scope>IDENTIFICATION</scope>
</reference>
<dbReference type="AlphaFoldDB" id="A0A183IZT8"/>
<evidence type="ECO:0000256" key="1">
    <source>
        <dbReference type="ARBA" id="ARBA00004613"/>
    </source>
</evidence>
<evidence type="ECO:0000256" key="4">
    <source>
        <dbReference type="SAM" id="MobiDB-lite"/>
    </source>
</evidence>
<evidence type="ECO:0000313" key="8">
    <source>
        <dbReference type="WBParaSite" id="SBAD_0000946501-mRNA-1"/>
    </source>
</evidence>
<dbReference type="Pfam" id="PF02221">
    <property type="entry name" value="E1_DerP2_DerF2"/>
    <property type="match status" value="1"/>
</dbReference>
<proteinExistence type="inferred from homology"/>
<evidence type="ECO:0000259" key="5">
    <source>
        <dbReference type="SMART" id="SM00737"/>
    </source>
</evidence>
<comment type="similarity">
    <text evidence="2">Belongs to the NPC2 family.</text>
</comment>
<dbReference type="SUPFAM" id="SSF81296">
    <property type="entry name" value="E set domains"/>
    <property type="match status" value="1"/>
</dbReference>
<evidence type="ECO:0000313" key="7">
    <source>
        <dbReference type="Proteomes" id="UP000270296"/>
    </source>
</evidence>
<dbReference type="InterPro" id="IPR003172">
    <property type="entry name" value="ML_dom"/>
</dbReference>
<dbReference type="SMART" id="SM00737">
    <property type="entry name" value="ML"/>
    <property type="match status" value="1"/>
</dbReference>
<dbReference type="OrthoDB" id="4937502at2759"/>
<keyword evidence="7" id="KW-1185">Reference proteome</keyword>
<organism evidence="8">
    <name type="scientific">Soboliphyme baturini</name>
    <dbReference type="NCBI Taxonomy" id="241478"/>
    <lineage>
        <taxon>Eukaryota</taxon>
        <taxon>Metazoa</taxon>
        <taxon>Ecdysozoa</taxon>
        <taxon>Nematoda</taxon>
        <taxon>Enoplea</taxon>
        <taxon>Dorylaimia</taxon>
        <taxon>Dioctophymatida</taxon>
        <taxon>Dioctophymatoidea</taxon>
        <taxon>Soboliphymatidae</taxon>
        <taxon>Soboliphyme</taxon>
    </lineage>
</organism>